<evidence type="ECO:0000313" key="2">
    <source>
        <dbReference type="Proteomes" id="UP000253744"/>
    </source>
</evidence>
<dbReference type="EMBL" id="CP031163">
    <property type="protein sequence ID" value="AXH00704.1"/>
    <property type="molecule type" value="Genomic_DNA"/>
</dbReference>
<dbReference type="AlphaFoldDB" id="A0A345ILY1"/>
<sequence length="279" mass="31751">MKMIRAMNEHDLDTLVSLMPWIPRRREQACSLLRPVFAAAREQCVSLVHPPEHFHAWILEVVNINTRGGKAAQTTANTRLSYLNVIYTQLMDLDLLLVNPLRGLKRYEHTRQDDPALPSPQEIQRLLFHAAADPHLNAALLLIYHHAFFGSELRELTWGHYLPQEGKLIRRFNVTPLSQEAAYALERLRVVAGGVFADPSERIFPYHDDEAHLRQVLLALCQQANLPYPGLRELRRSSLRDFVHGVDTAGFATRQQLDRAIKLAHSSTHLDSSGSVKRA</sequence>
<proteinExistence type="predicted"/>
<protein>
    <recommendedName>
        <fullName evidence="3">Site-specific integrase</fullName>
    </recommendedName>
</protein>
<evidence type="ECO:0008006" key="3">
    <source>
        <dbReference type="Google" id="ProtNLM"/>
    </source>
</evidence>
<evidence type="ECO:0000313" key="1">
    <source>
        <dbReference type="EMBL" id="AXH00704.1"/>
    </source>
</evidence>
<keyword evidence="1" id="KW-0614">Plasmid</keyword>
<accession>A0A345ILY1</accession>
<dbReference type="SUPFAM" id="SSF56349">
    <property type="entry name" value="DNA breaking-rejoining enzymes"/>
    <property type="match status" value="1"/>
</dbReference>
<dbReference type="InterPro" id="IPR011010">
    <property type="entry name" value="DNA_brk_join_enz"/>
</dbReference>
<geneLocation type="plasmid" evidence="2">
    <name>pdrdi</name>
</geneLocation>
<dbReference type="Proteomes" id="UP000253744">
    <property type="component" value="Plasmid pDrdI"/>
</dbReference>
<dbReference type="KEGG" id="dwu:DVJ83_16245"/>
<reference evidence="1 2" key="1">
    <citation type="submission" date="2018-07" db="EMBL/GenBank/DDBJ databases">
        <title>Complete Genome and Methylome Analysis of Deinococcus wulumuqiensis NEB 479.</title>
        <authorList>
            <person name="Fomenkov A."/>
            <person name="Luyten Y."/>
            <person name="Vincze T."/>
            <person name="Anton B.P."/>
            <person name="Clark T."/>
            <person name="Roberts R.J."/>
            <person name="Morgan R.D."/>
        </authorList>
    </citation>
    <scope>NUCLEOTIDE SEQUENCE [LARGE SCALE GENOMIC DNA]</scope>
    <source>
        <strain evidence="1 2">NEB 479</strain>
        <plasmid evidence="2">Plasmid pdrdi</plasmid>
    </source>
</reference>
<organism evidence="1 2">
    <name type="scientific">Deinococcus wulumuqiensis</name>
    <dbReference type="NCBI Taxonomy" id="980427"/>
    <lineage>
        <taxon>Bacteria</taxon>
        <taxon>Thermotogati</taxon>
        <taxon>Deinococcota</taxon>
        <taxon>Deinococci</taxon>
        <taxon>Deinococcales</taxon>
        <taxon>Deinococcaceae</taxon>
        <taxon>Deinococcus</taxon>
    </lineage>
</organism>
<dbReference type="GO" id="GO:0003677">
    <property type="term" value="F:DNA binding"/>
    <property type="evidence" value="ECO:0007669"/>
    <property type="project" value="InterPro"/>
</dbReference>
<gene>
    <name evidence="1" type="ORF">DVJ83_16245</name>
</gene>
<name>A0A345ILY1_9DEIO</name>